<proteinExistence type="inferred from homology"/>
<evidence type="ECO:0000256" key="6">
    <source>
        <dbReference type="SAM" id="MobiDB-lite"/>
    </source>
</evidence>
<dbReference type="Proteomes" id="UP001209878">
    <property type="component" value="Unassembled WGS sequence"/>
</dbReference>
<gene>
    <name evidence="8" type="ORF">NP493_504g03043</name>
</gene>
<dbReference type="PANTHER" id="PTHR21419">
    <property type="match status" value="1"/>
</dbReference>
<feature type="compositionally biased region" description="Basic and acidic residues" evidence="6">
    <location>
        <begin position="350"/>
        <end position="368"/>
    </location>
</feature>
<dbReference type="Gene3D" id="2.130.10.10">
    <property type="entry name" value="YVTN repeat-like/Quinoprotein amine dehydrogenase"/>
    <property type="match status" value="1"/>
</dbReference>
<dbReference type="InterPro" id="IPR015943">
    <property type="entry name" value="WD40/YVTN_repeat-like_dom_sf"/>
</dbReference>
<dbReference type="SUPFAM" id="SSF50998">
    <property type="entry name" value="Quinoprotein alcohol dehydrogenase-like"/>
    <property type="match status" value="1"/>
</dbReference>
<evidence type="ECO:0000313" key="9">
    <source>
        <dbReference type="Proteomes" id="UP001209878"/>
    </source>
</evidence>
<evidence type="ECO:0000256" key="5">
    <source>
        <dbReference type="ARBA" id="ARBA00025791"/>
    </source>
</evidence>
<comment type="caution">
    <text evidence="8">The sequence shown here is derived from an EMBL/GenBank/DDBJ whole genome shotgun (WGS) entry which is preliminary data.</text>
</comment>
<evidence type="ECO:0000256" key="1">
    <source>
        <dbReference type="ARBA" id="ARBA00004167"/>
    </source>
</evidence>
<dbReference type="GO" id="GO:0016020">
    <property type="term" value="C:membrane"/>
    <property type="evidence" value="ECO:0007669"/>
    <property type="project" value="UniProtKB-SubCell"/>
</dbReference>
<sequence length="368" mass="41957">MVIALRGYDGKELWRMNVTAGPFMINCHDIDVDKDGKADCIASGRVGTATAFDPRKGKVLWHVDHSVVHQSWNFYNVLVMPDFTGDGVPEVLLPHGGEPKFKASQHKRHAGRLVLVDGSNGRSLGRYLNMRRYKETYISPVLHTTRDGSQYILYGEGGETVKGSFLGISVPDLYRYVRNLPKSAPVPHTRGNYKSWEKRKWYHRKHGIFVIYKSQIEGVMVPPTLVDMNNDGVRDIMMTAYDGLIRLYDGDTLDVMWTTKFHGFETYSCFAPAYFNDDDTLDFMIHLNRGVWPHYKYALKVVLDGRNGNVLWTLNATWSGMASDLVLRTTERHRDAYLFRMEGVNGPVDNEVRKTGRERGERGEGGER</sequence>
<keyword evidence="2" id="KW-0812">Transmembrane</keyword>
<evidence type="ECO:0000313" key="8">
    <source>
        <dbReference type="EMBL" id="KAK2179236.1"/>
    </source>
</evidence>
<name>A0AAD9KXK5_RIDPI</name>
<keyword evidence="4" id="KW-0472">Membrane</keyword>
<feature type="domain" description="FAM234A/B beta-propeller" evidence="7">
    <location>
        <begin position="2"/>
        <end position="321"/>
    </location>
</feature>
<keyword evidence="3" id="KW-1133">Transmembrane helix</keyword>
<dbReference type="EMBL" id="JAODUO010000504">
    <property type="protein sequence ID" value="KAK2179236.1"/>
    <property type="molecule type" value="Genomic_DNA"/>
</dbReference>
<keyword evidence="9" id="KW-1185">Reference proteome</keyword>
<evidence type="ECO:0000259" key="7">
    <source>
        <dbReference type="Pfam" id="PF23727"/>
    </source>
</evidence>
<accession>A0AAD9KXK5</accession>
<comment type="similarity">
    <text evidence="5">Belongs to the FAM234 family.</text>
</comment>
<evidence type="ECO:0000256" key="3">
    <source>
        <dbReference type="ARBA" id="ARBA00022989"/>
    </source>
</evidence>
<dbReference type="PANTHER" id="PTHR21419:SF36">
    <property type="entry name" value="PROTEIN FAM234A-LIKE"/>
    <property type="match status" value="1"/>
</dbReference>
<comment type="subcellular location">
    <subcellularLocation>
        <location evidence="1">Membrane</location>
        <topology evidence="1">Single-pass membrane protein</topology>
    </subcellularLocation>
</comment>
<dbReference type="InterPro" id="IPR045232">
    <property type="entry name" value="FAM234"/>
</dbReference>
<evidence type="ECO:0000256" key="2">
    <source>
        <dbReference type="ARBA" id="ARBA00022692"/>
    </source>
</evidence>
<feature type="region of interest" description="Disordered" evidence="6">
    <location>
        <begin position="349"/>
        <end position="368"/>
    </location>
</feature>
<evidence type="ECO:0000256" key="4">
    <source>
        <dbReference type="ARBA" id="ARBA00023136"/>
    </source>
</evidence>
<dbReference type="Pfam" id="PF23727">
    <property type="entry name" value="Beta-prop_FAM234A_B"/>
    <property type="match status" value="1"/>
</dbReference>
<protein>
    <recommendedName>
        <fullName evidence="7">FAM234A/B beta-propeller domain-containing protein</fullName>
    </recommendedName>
</protein>
<dbReference type="InterPro" id="IPR011047">
    <property type="entry name" value="Quinoprotein_ADH-like_sf"/>
</dbReference>
<organism evidence="8 9">
    <name type="scientific">Ridgeia piscesae</name>
    <name type="common">Tubeworm</name>
    <dbReference type="NCBI Taxonomy" id="27915"/>
    <lineage>
        <taxon>Eukaryota</taxon>
        <taxon>Metazoa</taxon>
        <taxon>Spiralia</taxon>
        <taxon>Lophotrochozoa</taxon>
        <taxon>Annelida</taxon>
        <taxon>Polychaeta</taxon>
        <taxon>Sedentaria</taxon>
        <taxon>Canalipalpata</taxon>
        <taxon>Sabellida</taxon>
        <taxon>Siboglinidae</taxon>
        <taxon>Ridgeia</taxon>
    </lineage>
</organism>
<dbReference type="InterPro" id="IPR055409">
    <property type="entry name" value="Beta-prop_FAM234A_B"/>
</dbReference>
<dbReference type="AlphaFoldDB" id="A0AAD9KXK5"/>
<reference evidence="8" key="1">
    <citation type="journal article" date="2023" name="Mol. Biol. Evol.">
        <title>Third-Generation Sequencing Reveals the Adaptive Role of the Epigenome in Three Deep-Sea Polychaetes.</title>
        <authorList>
            <person name="Perez M."/>
            <person name="Aroh O."/>
            <person name="Sun Y."/>
            <person name="Lan Y."/>
            <person name="Juniper S.K."/>
            <person name="Young C.R."/>
            <person name="Angers B."/>
            <person name="Qian P.Y."/>
        </authorList>
    </citation>
    <scope>NUCLEOTIDE SEQUENCE</scope>
    <source>
        <strain evidence="8">R07B-5</strain>
    </source>
</reference>